<evidence type="ECO:0000256" key="1">
    <source>
        <dbReference type="SAM" id="MobiDB-lite"/>
    </source>
</evidence>
<reference evidence="2" key="1">
    <citation type="submission" date="2023-07" db="EMBL/GenBank/DDBJ databases">
        <title>Comparative genomics of wheat-associated soil bacteria to identify genetic determinants of phenazine resistance.</title>
        <authorList>
            <person name="Mouncey N."/>
        </authorList>
    </citation>
    <scope>NUCLEOTIDE SEQUENCE</scope>
    <source>
        <strain evidence="2">V4I22</strain>
    </source>
</reference>
<name>A0AAW8FTX5_9ACTN</name>
<gene>
    <name evidence="2" type="ORF">QFZ22_009623</name>
</gene>
<evidence type="ECO:0000313" key="2">
    <source>
        <dbReference type="EMBL" id="MDQ0913551.1"/>
    </source>
</evidence>
<dbReference type="Proteomes" id="UP001234216">
    <property type="component" value="Unassembled WGS sequence"/>
</dbReference>
<feature type="compositionally biased region" description="Basic and acidic residues" evidence="1">
    <location>
        <begin position="41"/>
        <end position="51"/>
    </location>
</feature>
<dbReference type="EMBL" id="JAUSZV010000006">
    <property type="protein sequence ID" value="MDQ0913551.1"/>
    <property type="molecule type" value="Genomic_DNA"/>
</dbReference>
<feature type="region of interest" description="Disordered" evidence="1">
    <location>
        <begin position="1"/>
        <end position="51"/>
    </location>
</feature>
<comment type="caution">
    <text evidence="2">The sequence shown here is derived from an EMBL/GenBank/DDBJ whole genome shotgun (WGS) entry which is preliminary data.</text>
</comment>
<proteinExistence type="predicted"/>
<dbReference type="AlphaFoldDB" id="A0AAW8FTX5"/>
<evidence type="ECO:0000313" key="3">
    <source>
        <dbReference type="Proteomes" id="UP001234216"/>
    </source>
</evidence>
<sequence length="51" mass="5271">MHGGGDDASNPITLPWSVIHQDANAPGTGSADMPPTTKPKKLSETLDERGA</sequence>
<organism evidence="2 3">
    <name type="scientific">Streptomyces canus</name>
    <dbReference type="NCBI Taxonomy" id="58343"/>
    <lineage>
        <taxon>Bacteria</taxon>
        <taxon>Bacillati</taxon>
        <taxon>Actinomycetota</taxon>
        <taxon>Actinomycetes</taxon>
        <taxon>Kitasatosporales</taxon>
        <taxon>Streptomycetaceae</taxon>
        <taxon>Streptomyces</taxon>
        <taxon>Streptomyces aurantiacus group</taxon>
    </lineage>
</organism>
<accession>A0AAW8FTX5</accession>
<protein>
    <submittedName>
        <fullName evidence="2">Uncharacterized protein</fullName>
    </submittedName>
</protein>